<dbReference type="AlphaFoldDB" id="A0A0F9S235"/>
<accession>A0A0F9S235</accession>
<dbReference type="InterPro" id="IPR008311">
    <property type="entry name" value="UCP028101"/>
</dbReference>
<dbReference type="SUPFAM" id="SSF50969">
    <property type="entry name" value="YVTN repeat-like/Quinoprotein amine dehydrogenase"/>
    <property type="match status" value="1"/>
</dbReference>
<organism evidence="1">
    <name type="scientific">marine sediment metagenome</name>
    <dbReference type="NCBI Taxonomy" id="412755"/>
    <lineage>
        <taxon>unclassified sequences</taxon>
        <taxon>metagenomes</taxon>
        <taxon>ecological metagenomes</taxon>
    </lineage>
</organism>
<dbReference type="InterPro" id="IPR006311">
    <property type="entry name" value="TAT_signal"/>
</dbReference>
<name>A0A0F9S235_9ZZZZ</name>
<sequence length="366" mass="39606">MPELTRRRLMKAALAGSAAITFSGCSVLPGRANPHGPQHYTGAIGLPDGRFAVGAVAPDGSLLWQSPVSTRCHSGCNRPKTAEVVFFERRPGWAFYVLNSKTGVRLHRIEAAEGEHFVGHGIFSPDGRFLYAPANRYEPGEGIVAVYDSQRSYQRVNTFELNGIGAHQIILHPDGQTLIVGLGGILTHPDYGRIKLNLDTMEPALVLMDRHSGQILGRFRPSRHQLSTRHVDVAPDGSIYAAYQYQGPAHHLPPLVARYRNGHYEEIDLGVSVHQELGNYIASIVAHPENDLVAIASPVGGTALIFNSRTGEVAEKASIEDCAGVEALAGGDFMVSSGRGKLIRMGKGRPAIEIATLPVSWDHHLV</sequence>
<dbReference type="Gene3D" id="2.130.10.10">
    <property type="entry name" value="YVTN repeat-like/Quinoprotein amine dehydrogenase"/>
    <property type="match status" value="1"/>
</dbReference>
<dbReference type="InterPro" id="IPR015943">
    <property type="entry name" value="WD40/YVTN_repeat-like_dom_sf"/>
</dbReference>
<dbReference type="EMBL" id="LAZR01000850">
    <property type="protein sequence ID" value="KKN56282.1"/>
    <property type="molecule type" value="Genomic_DNA"/>
</dbReference>
<dbReference type="PROSITE" id="PS51257">
    <property type="entry name" value="PROKAR_LIPOPROTEIN"/>
    <property type="match status" value="1"/>
</dbReference>
<reference evidence="1" key="1">
    <citation type="journal article" date="2015" name="Nature">
        <title>Complex archaea that bridge the gap between prokaryotes and eukaryotes.</title>
        <authorList>
            <person name="Spang A."/>
            <person name="Saw J.H."/>
            <person name="Jorgensen S.L."/>
            <person name="Zaremba-Niedzwiedzka K."/>
            <person name="Martijn J."/>
            <person name="Lind A.E."/>
            <person name="van Eijk R."/>
            <person name="Schleper C."/>
            <person name="Guy L."/>
            <person name="Ettema T.J."/>
        </authorList>
    </citation>
    <scope>NUCLEOTIDE SEQUENCE</scope>
</reference>
<dbReference type="PIRSF" id="PIRSF028101">
    <property type="entry name" value="UCP028101"/>
    <property type="match status" value="1"/>
</dbReference>
<proteinExistence type="predicted"/>
<dbReference type="Pfam" id="PF07433">
    <property type="entry name" value="DUF1513"/>
    <property type="match status" value="1"/>
</dbReference>
<dbReference type="InterPro" id="IPR011044">
    <property type="entry name" value="Quino_amine_DH_bsu"/>
</dbReference>
<protein>
    <recommendedName>
        <fullName evidence="2">DUF1513 domain-containing protein</fullName>
    </recommendedName>
</protein>
<dbReference type="PROSITE" id="PS51318">
    <property type="entry name" value="TAT"/>
    <property type="match status" value="1"/>
</dbReference>
<gene>
    <name evidence="1" type="ORF">LCGC14_0573660</name>
</gene>
<evidence type="ECO:0008006" key="2">
    <source>
        <dbReference type="Google" id="ProtNLM"/>
    </source>
</evidence>
<comment type="caution">
    <text evidence="1">The sequence shown here is derived from an EMBL/GenBank/DDBJ whole genome shotgun (WGS) entry which is preliminary data.</text>
</comment>
<evidence type="ECO:0000313" key="1">
    <source>
        <dbReference type="EMBL" id="KKN56282.1"/>
    </source>
</evidence>